<evidence type="ECO:0000313" key="3">
    <source>
        <dbReference type="WBParaSite" id="BTMF_0000823801-mRNA-1"/>
    </source>
</evidence>
<accession>A0A0R3QKR6</accession>
<dbReference type="WBParaSite" id="BTMF_0000823801-mRNA-1">
    <property type="protein sequence ID" value="BTMF_0000823801-mRNA-1"/>
    <property type="gene ID" value="BTMF_0000823801"/>
</dbReference>
<evidence type="ECO:0000313" key="1">
    <source>
        <dbReference type="EMBL" id="VDO21405.1"/>
    </source>
</evidence>
<gene>
    <name evidence="1" type="ORF">BTMF_LOCUS6305</name>
</gene>
<reference evidence="3" key="1">
    <citation type="submission" date="2017-02" db="UniProtKB">
        <authorList>
            <consortium name="WormBaseParasite"/>
        </authorList>
    </citation>
    <scope>IDENTIFICATION</scope>
</reference>
<protein>
    <submittedName>
        <fullName evidence="3">Secreted protein</fullName>
    </submittedName>
</protein>
<keyword evidence="2" id="KW-1185">Reference proteome</keyword>
<organism evidence="3">
    <name type="scientific">Brugia timori</name>
    <dbReference type="NCBI Taxonomy" id="42155"/>
    <lineage>
        <taxon>Eukaryota</taxon>
        <taxon>Metazoa</taxon>
        <taxon>Ecdysozoa</taxon>
        <taxon>Nematoda</taxon>
        <taxon>Chromadorea</taxon>
        <taxon>Rhabditida</taxon>
        <taxon>Spirurina</taxon>
        <taxon>Spiruromorpha</taxon>
        <taxon>Filarioidea</taxon>
        <taxon>Onchocercidae</taxon>
        <taxon>Brugia</taxon>
    </lineage>
</organism>
<dbReference type="Proteomes" id="UP000280834">
    <property type="component" value="Unassembled WGS sequence"/>
</dbReference>
<dbReference type="AlphaFoldDB" id="A0A0R3QKR6"/>
<name>A0A0R3QKR6_9BILA</name>
<reference evidence="1 2" key="2">
    <citation type="submission" date="2018-11" db="EMBL/GenBank/DDBJ databases">
        <authorList>
            <consortium name="Pathogen Informatics"/>
        </authorList>
    </citation>
    <scope>NUCLEOTIDE SEQUENCE [LARGE SCALE GENOMIC DNA]</scope>
</reference>
<sequence>MALRNSSAANGSRAMAWFVARTFQSNTICSNDDESNNNDK</sequence>
<dbReference type="EMBL" id="UZAG01015552">
    <property type="protein sequence ID" value="VDO21405.1"/>
    <property type="molecule type" value="Genomic_DNA"/>
</dbReference>
<proteinExistence type="predicted"/>
<evidence type="ECO:0000313" key="2">
    <source>
        <dbReference type="Proteomes" id="UP000280834"/>
    </source>
</evidence>